<dbReference type="EMBL" id="FWFR01000002">
    <property type="protein sequence ID" value="SLN63550.1"/>
    <property type="molecule type" value="Genomic_DNA"/>
</dbReference>
<keyword evidence="4" id="KW-1185">Reference proteome</keyword>
<proteinExistence type="predicted"/>
<dbReference type="Proteomes" id="UP000193200">
    <property type="component" value="Unassembled WGS sequence"/>
</dbReference>
<dbReference type="InterPro" id="IPR015168">
    <property type="entry name" value="SsuA/THI5"/>
</dbReference>
<reference evidence="3 4" key="1">
    <citation type="submission" date="2017-03" db="EMBL/GenBank/DDBJ databases">
        <authorList>
            <person name="Afonso C.L."/>
            <person name="Miller P.J."/>
            <person name="Scott M.A."/>
            <person name="Spackman E."/>
            <person name="Goraichik I."/>
            <person name="Dimitrov K.M."/>
            <person name="Suarez D.L."/>
            <person name="Swayne D.E."/>
        </authorList>
    </citation>
    <scope>NUCLEOTIDE SEQUENCE [LARGE SCALE GENOMIC DNA]</scope>
    <source>
        <strain evidence="3 4">CECT 7691</strain>
    </source>
</reference>
<evidence type="ECO:0000256" key="1">
    <source>
        <dbReference type="SAM" id="SignalP"/>
    </source>
</evidence>
<dbReference type="GO" id="GO:0009228">
    <property type="term" value="P:thiamine biosynthetic process"/>
    <property type="evidence" value="ECO:0007669"/>
    <property type="project" value="InterPro"/>
</dbReference>
<keyword evidence="1" id="KW-0732">Signal</keyword>
<gene>
    <name evidence="3" type="ORF">OCH7691_02852</name>
</gene>
<dbReference type="PANTHER" id="PTHR31528:SF15">
    <property type="entry name" value="RIBOFLAVIN-BINDING PROTEIN RIBY"/>
    <property type="match status" value="1"/>
</dbReference>
<feature type="signal peptide" evidence="1">
    <location>
        <begin position="1"/>
        <end position="36"/>
    </location>
</feature>
<evidence type="ECO:0000313" key="4">
    <source>
        <dbReference type="Proteomes" id="UP000193200"/>
    </source>
</evidence>
<dbReference type="FunCoup" id="A0A1Y5TJP8">
    <property type="interactions" value="124"/>
</dbReference>
<dbReference type="InterPro" id="IPR027939">
    <property type="entry name" value="NMT1/THI5"/>
</dbReference>
<accession>A0A1Y5TJP8</accession>
<organism evidence="3 4">
    <name type="scientific">Oceanibacterium hippocampi</name>
    <dbReference type="NCBI Taxonomy" id="745714"/>
    <lineage>
        <taxon>Bacteria</taxon>
        <taxon>Pseudomonadati</taxon>
        <taxon>Pseudomonadota</taxon>
        <taxon>Alphaproteobacteria</taxon>
        <taxon>Sneathiellales</taxon>
        <taxon>Sneathiellaceae</taxon>
        <taxon>Oceanibacterium</taxon>
    </lineage>
</organism>
<protein>
    <submittedName>
        <fullName evidence="3">Taurine transporter substrate binding subunit</fullName>
    </submittedName>
</protein>
<dbReference type="SUPFAM" id="SSF53850">
    <property type="entry name" value="Periplasmic binding protein-like II"/>
    <property type="match status" value="1"/>
</dbReference>
<sequence length="342" mass="37027">MKPRHGNGRQQGNVMKNIRKFLIAGLVGAAALGAFATPQAEAAEDITYLLPAPGFLPAFSPWMLAKERGYYDDEGLNVTFQVAKGGVDVAKQVGAGNAVVGGAIGDTPILVRANGVPVKAVAVLGGRSLMQLVVNTKRDIETPADLKGKTITAMAYQDTTFYALLGVLASQGLGKDDVNAQAVGPVNIWKLFVAGESDAMASVPDWTYYAMQSGMEGIKVIPSDEYFKSMAQAIIVADETIENNPELVRKLVRATLKGMKDIMDDPDGAAVDYVKAVPQNKGKEKDMAEIFRMFTKYVYSGQETLGLMDVERLTALQEFYLEQGIVRTRTPVDELYTNQFVQ</sequence>
<feature type="chain" id="PRO_5012961060" evidence="1">
    <location>
        <begin position="37"/>
        <end position="342"/>
    </location>
</feature>
<dbReference type="PANTHER" id="PTHR31528">
    <property type="entry name" value="4-AMINO-5-HYDROXYMETHYL-2-METHYLPYRIMIDINE PHOSPHATE SYNTHASE THI11-RELATED"/>
    <property type="match status" value="1"/>
</dbReference>
<dbReference type="AlphaFoldDB" id="A0A1Y5TJP8"/>
<dbReference type="Gene3D" id="3.40.190.10">
    <property type="entry name" value="Periplasmic binding protein-like II"/>
    <property type="match status" value="2"/>
</dbReference>
<evidence type="ECO:0000259" key="2">
    <source>
        <dbReference type="Pfam" id="PF09084"/>
    </source>
</evidence>
<feature type="domain" description="SsuA/THI5-like" evidence="2">
    <location>
        <begin position="57"/>
        <end position="269"/>
    </location>
</feature>
<evidence type="ECO:0000313" key="3">
    <source>
        <dbReference type="EMBL" id="SLN63550.1"/>
    </source>
</evidence>
<name>A0A1Y5TJP8_9PROT</name>
<dbReference type="InParanoid" id="A0A1Y5TJP8"/>
<dbReference type="Pfam" id="PF09084">
    <property type="entry name" value="NMT1"/>
    <property type="match status" value="1"/>
</dbReference>